<dbReference type="STRING" id="587636.SAMN05216199_3805"/>
<keyword evidence="1" id="KW-0812">Transmembrane</keyword>
<evidence type="ECO:0000313" key="3">
    <source>
        <dbReference type="Proteomes" id="UP000199019"/>
    </source>
</evidence>
<feature type="transmembrane region" description="Helical" evidence="1">
    <location>
        <begin position="114"/>
        <end position="132"/>
    </location>
</feature>
<dbReference type="RefSeq" id="WP_143056295.1">
    <property type="nucleotide sequence ID" value="NZ_FOHB01000008.1"/>
</dbReference>
<evidence type="ECO:0000256" key="1">
    <source>
        <dbReference type="SAM" id="Phobius"/>
    </source>
</evidence>
<protein>
    <submittedName>
        <fullName evidence="2">Uncharacterized protein</fullName>
    </submittedName>
</protein>
<gene>
    <name evidence="2" type="ORF">SAMN05216199_3805</name>
</gene>
<reference evidence="3" key="1">
    <citation type="submission" date="2016-10" db="EMBL/GenBank/DDBJ databases">
        <authorList>
            <person name="Varghese N."/>
            <person name="Submissions S."/>
        </authorList>
    </citation>
    <scope>NUCLEOTIDE SEQUENCE [LARGE SCALE GENOMIC DNA]</scope>
    <source>
        <strain evidence="3">CGMCC 1.6963</strain>
    </source>
</reference>
<evidence type="ECO:0000313" key="2">
    <source>
        <dbReference type="EMBL" id="SES45496.1"/>
    </source>
</evidence>
<organism evidence="2 3">
    <name type="scientific">Pedococcus cremeus</name>
    <dbReference type="NCBI Taxonomy" id="587636"/>
    <lineage>
        <taxon>Bacteria</taxon>
        <taxon>Bacillati</taxon>
        <taxon>Actinomycetota</taxon>
        <taxon>Actinomycetes</taxon>
        <taxon>Micrococcales</taxon>
        <taxon>Intrasporangiaceae</taxon>
        <taxon>Pedococcus</taxon>
    </lineage>
</organism>
<keyword evidence="1" id="KW-1133">Transmembrane helix</keyword>
<keyword evidence="1" id="KW-0472">Membrane</keyword>
<dbReference type="EMBL" id="FOHB01000008">
    <property type="protein sequence ID" value="SES45496.1"/>
    <property type="molecule type" value="Genomic_DNA"/>
</dbReference>
<dbReference type="Proteomes" id="UP000199019">
    <property type="component" value="Unassembled WGS sequence"/>
</dbReference>
<sequence length="157" mass="16284">MRGGKRRMVAVVGATSIAVALVGALLLANVPPTDPDPPSVVTAAVFLALVPVGFVTMLEALVTWPEDGPYPLRRRARSVATALGTALATASVGLLVAVMVGRALLWVLPTDWRGGAIGAATGLGFLVGKAVWLRLRTGRWSNAPTVRQPRGRRGASA</sequence>
<feature type="transmembrane region" description="Helical" evidence="1">
    <location>
        <begin position="83"/>
        <end position="108"/>
    </location>
</feature>
<accession>A0A1H9XH23</accession>
<proteinExistence type="predicted"/>
<name>A0A1H9XH23_9MICO</name>
<keyword evidence="3" id="KW-1185">Reference proteome</keyword>
<dbReference type="AlphaFoldDB" id="A0A1H9XH23"/>
<feature type="transmembrane region" description="Helical" evidence="1">
    <location>
        <begin position="7"/>
        <end position="28"/>
    </location>
</feature>
<feature type="transmembrane region" description="Helical" evidence="1">
    <location>
        <begin position="40"/>
        <end position="62"/>
    </location>
</feature>